<accession>A0AAV0Z7X2</accession>
<protein>
    <recommendedName>
        <fullName evidence="3">Reverse transcriptase</fullName>
    </recommendedName>
</protein>
<reference evidence="1 2" key="1">
    <citation type="submission" date="2023-01" db="EMBL/GenBank/DDBJ databases">
        <authorList>
            <person name="Kreplak J."/>
        </authorList>
    </citation>
    <scope>NUCLEOTIDE SEQUENCE [LARGE SCALE GENOMIC DNA]</scope>
</reference>
<evidence type="ECO:0000313" key="2">
    <source>
        <dbReference type="Proteomes" id="UP001157006"/>
    </source>
</evidence>
<dbReference type="EMBL" id="OX451735">
    <property type="protein sequence ID" value="CAI8592500.1"/>
    <property type="molecule type" value="Genomic_DNA"/>
</dbReference>
<proteinExistence type="predicted"/>
<gene>
    <name evidence="1" type="ORF">VFH_I043000</name>
</gene>
<name>A0AAV0Z7X2_VICFA</name>
<evidence type="ECO:0000313" key="1">
    <source>
        <dbReference type="EMBL" id="CAI8592500.1"/>
    </source>
</evidence>
<sequence>MSWIWMNLKLKENMFVQKSSLKWDREGDTNSRYFHCVMKERCQRNFIGSIVTNHCVLESVGEVKKEVRRHFFEKFKESNFNRPLLERVSFSVVSREERNSLKVLFSYLEIKEAVWGCKGSKSPGPDGYNFFFIRMC</sequence>
<keyword evidence="2" id="KW-1185">Reference proteome</keyword>
<organism evidence="1 2">
    <name type="scientific">Vicia faba</name>
    <name type="common">Broad bean</name>
    <name type="synonym">Faba vulgaris</name>
    <dbReference type="NCBI Taxonomy" id="3906"/>
    <lineage>
        <taxon>Eukaryota</taxon>
        <taxon>Viridiplantae</taxon>
        <taxon>Streptophyta</taxon>
        <taxon>Embryophyta</taxon>
        <taxon>Tracheophyta</taxon>
        <taxon>Spermatophyta</taxon>
        <taxon>Magnoliopsida</taxon>
        <taxon>eudicotyledons</taxon>
        <taxon>Gunneridae</taxon>
        <taxon>Pentapetalae</taxon>
        <taxon>rosids</taxon>
        <taxon>fabids</taxon>
        <taxon>Fabales</taxon>
        <taxon>Fabaceae</taxon>
        <taxon>Papilionoideae</taxon>
        <taxon>50 kb inversion clade</taxon>
        <taxon>NPAAA clade</taxon>
        <taxon>Hologalegina</taxon>
        <taxon>IRL clade</taxon>
        <taxon>Fabeae</taxon>
        <taxon>Vicia</taxon>
    </lineage>
</organism>
<dbReference type="AlphaFoldDB" id="A0AAV0Z7X2"/>
<dbReference type="Proteomes" id="UP001157006">
    <property type="component" value="Chromosome 1S"/>
</dbReference>
<evidence type="ECO:0008006" key="3">
    <source>
        <dbReference type="Google" id="ProtNLM"/>
    </source>
</evidence>